<dbReference type="GO" id="GO:0006885">
    <property type="term" value="P:regulation of pH"/>
    <property type="evidence" value="ECO:0007669"/>
    <property type="project" value="InterPro"/>
</dbReference>
<dbReference type="InterPro" id="IPR023171">
    <property type="entry name" value="Na/H_antiporter_dom_sf"/>
</dbReference>
<dbReference type="Pfam" id="PF06965">
    <property type="entry name" value="Na_H_antiport_1"/>
    <property type="match status" value="1"/>
</dbReference>
<dbReference type="EMBL" id="UGJR01000002">
    <property type="protein sequence ID" value="STR41836.1"/>
    <property type="molecule type" value="Genomic_DNA"/>
</dbReference>
<keyword evidence="2" id="KW-0812">Transmembrane</keyword>
<dbReference type="AlphaFoldDB" id="A0A7H4M0B0"/>
<keyword evidence="2" id="KW-0472">Membrane</keyword>
<protein>
    <submittedName>
        <fullName evidence="3">Na+/H+ antiporter NhaA type</fullName>
    </submittedName>
</protein>
<name>A0A7H4M0B0_9ENTR</name>
<keyword evidence="1" id="KW-0813">Transport</keyword>
<reference evidence="3 4" key="1">
    <citation type="submission" date="2018-06" db="EMBL/GenBank/DDBJ databases">
        <authorList>
            <consortium name="Pathogen Informatics"/>
            <person name="Doyle S."/>
        </authorList>
    </citation>
    <scope>NUCLEOTIDE SEQUENCE [LARGE SCALE GENOMIC DNA]</scope>
    <source>
        <strain evidence="3 4">NCTC11694</strain>
    </source>
</reference>
<feature type="transmembrane region" description="Helical" evidence="2">
    <location>
        <begin position="12"/>
        <end position="29"/>
    </location>
</feature>
<evidence type="ECO:0000313" key="4">
    <source>
        <dbReference type="Proteomes" id="UP000255050"/>
    </source>
</evidence>
<dbReference type="InterPro" id="IPR004670">
    <property type="entry name" value="NhaA"/>
</dbReference>
<proteinExistence type="predicted"/>
<keyword evidence="1" id="KW-0915">Sodium</keyword>
<dbReference type="Gene3D" id="1.20.1530.10">
    <property type="entry name" value="Na+/H+ antiporter like domain"/>
    <property type="match status" value="1"/>
</dbReference>
<gene>
    <name evidence="3" type="primary">nhaA_4</name>
    <name evidence="3" type="ORF">NCTC11694_03033</name>
</gene>
<dbReference type="GO" id="GO:0016020">
    <property type="term" value="C:membrane"/>
    <property type="evidence" value="ECO:0007669"/>
    <property type="project" value="InterPro"/>
</dbReference>
<sequence>MKHLQRFFQSDASGGIILILAAIMAMLLANTGMTSGLYRSFLETPRPAARRCVRDQQEHAVVD</sequence>
<keyword evidence="1" id="KW-0406">Ion transport</keyword>
<comment type="caution">
    <text evidence="3">The sequence shown here is derived from an EMBL/GenBank/DDBJ whole genome shotgun (WGS) entry which is preliminary data.</text>
</comment>
<evidence type="ECO:0000256" key="1">
    <source>
        <dbReference type="ARBA" id="ARBA00023201"/>
    </source>
</evidence>
<evidence type="ECO:0000256" key="2">
    <source>
        <dbReference type="SAM" id="Phobius"/>
    </source>
</evidence>
<dbReference type="Proteomes" id="UP000255050">
    <property type="component" value="Unassembled WGS sequence"/>
</dbReference>
<keyword evidence="2" id="KW-1133">Transmembrane helix</keyword>
<dbReference type="GO" id="GO:0006814">
    <property type="term" value="P:sodium ion transport"/>
    <property type="evidence" value="ECO:0007669"/>
    <property type="project" value="UniProtKB-KW"/>
</dbReference>
<organism evidence="3 4">
    <name type="scientific">Klebsiella michiganensis</name>
    <dbReference type="NCBI Taxonomy" id="1134687"/>
    <lineage>
        <taxon>Bacteria</taxon>
        <taxon>Pseudomonadati</taxon>
        <taxon>Pseudomonadota</taxon>
        <taxon>Gammaproteobacteria</taxon>
        <taxon>Enterobacterales</taxon>
        <taxon>Enterobacteriaceae</taxon>
        <taxon>Klebsiella/Raoultella group</taxon>
        <taxon>Klebsiella</taxon>
    </lineage>
</organism>
<keyword evidence="1" id="KW-0739">Sodium transport</keyword>
<accession>A0A7H4M0B0</accession>
<evidence type="ECO:0000313" key="3">
    <source>
        <dbReference type="EMBL" id="STR41836.1"/>
    </source>
</evidence>